<dbReference type="AlphaFoldDB" id="A0A9E7JLS4"/>
<keyword evidence="7" id="KW-0472">Membrane</keyword>
<dbReference type="Gene3D" id="3.90.550.10">
    <property type="entry name" value="Spore Coat Polysaccharide Biosynthesis Protein SpsA, Chain A"/>
    <property type="match status" value="1"/>
</dbReference>
<dbReference type="CDD" id="cd02537">
    <property type="entry name" value="GT8_Glycogenin"/>
    <property type="match status" value="1"/>
</dbReference>
<evidence type="ECO:0000256" key="6">
    <source>
        <dbReference type="ARBA" id="ARBA00022989"/>
    </source>
</evidence>
<evidence type="ECO:0000313" key="13">
    <source>
        <dbReference type="Proteomes" id="UP001055439"/>
    </source>
</evidence>
<evidence type="ECO:0000256" key="5">
    <source>
        <dbReference type="ARBA" id="ARBA00022723"/>
    </source>
</evidence>
<accession>A0A9E7JLS4</accession>
<evidence type="ECO:0000256" key="9">
    <source>
        <dbReference type="ARBA" id="ARBA00023316"/>
    </source>
</evidence>
<dbReference type="PANTHER" id="PTHR11183">
    <property type="entry name" value="GLYCOGENIN SUBFAMILY MEMBER"/>
    <property type="match status" value="1"/>
</dbReference>
<comment type="similarity">
    <text evidence="10">Belongs to the glycosyltransferase 8 family. Glycogenin subfamily.</text>
</comment>
<gene>
    <name evidence="12" type="ORF">MUK42_28685</name>
</gene>
<dbReference type="Proteomes" id="UP001055439">
    <property type="component" value="Chromosome 2"/>
</dbReference>
<evidence type="ECO:0000256" key="4">
    <source>
        <dbReference type="ARBA" id="ARBA00022692"/>
    </source>
</evidence>
<keyword evidence="2" id="KW-0328">Glycosyltransferase</keyword>
<protein>
    <submittedName>
        <fullName evidence="12">Glycosyl transferase family 8</fullName>
    </submittedName>
</protein>
<dbReference type="EMBL" id="CP097504">
    <property type="protein sequence ID" value="URD85770.1"/>
    <property type="molecule type" value="Genomic_DNA"/>
</dbReference>
<dbReference type="InterPro" id="IPR050587">
    <property type="entry name" value="GNT1/Glycosyltrans_8"/>
</dbReference>
<reference evidence="12" key="1">
    <citation type="submission" date="2022-05" db="EMBL/GenBank/DDBJ databases">
        <title>The Musa troglodytarum L. genome provides insights into the mechanism of non-climacteric behaviour and enrichment of carotenoids.</title>
        <authorList>
            <person name="Wang J."/>
        </authorList>
    </citation>
    <scope>NUCLEOTIDE SEQUENCE</scope>
    <source>
        <tissue evidence="12">Leaf</tissue>
    </source>
</reference>
<keyword evidence="4" id="KW-0812">Transmembrane</keyword>
<dbReference type="FunFam" id="3.90.550.10:FF:000018">
    <property type="entry name" value="Hexosyltransferase"/>
    <property type="match status" value="1"/>
</dbReference>
<evidence type="ECO:0000256" key="3">
    <source>
        <dbReference type="ARBA" id="ARBA00022679"/>
    </source>
</evidence>
<dbReference type="OrthoDB" id="2014201at2759"/>
<keyword evidence="5" id="KW-0479">Metal-binding</keyword>
<dbReference type="InterPro" id="IPR029044">
    <property type="entry name" value="Nucleotide-diphossugar_trans"/>
</dbReference>
<dbReference type="GO" id="GO:0071555">
    <property type="term" value="P:cell wall organization"/>
    <property type="evidence" value="ECO:0007669"/>
    <property type="project" value="UniProtKB-KW"/>
</dbReference>
<organism evidence="12 13">
    <name type="scientific">Musa troglodytarum</name>
    <name type="common">fe'i banana</name>
    <dbReference type="NCBI Taxonomy" id="320322"/>
    <lineage>
        <taxon>Eukaryota</taxon>
        <taxon>Viridiplantae</taxon>
        <taxon>Streptophyta</taxon>
        <taxon>Embryophyta</taxon>
        <taxon>Tracheophyta</taxon>
        <taxon>Spermatophyta</taxon>
        <taxon>Magnoliopsida</taxon>
        <taxon>Liliopsida</taxon>
        <taxon>Zingiberales</taxon>
        <taxon>Musaceae</taxon>
        <taxon>Musa</taxon>
    </lineage>
</organism>
<keyword evidence="6" id="KW-1133">Transmembrane helix</keyword>
<evidence type="ECO:0000256" key="2">
    <source>
        <dbReference type="ARBA" id="ARBA00022676"/>
    </source>
</evidence>
<dbReference type="SUPFAM" id="SSF53448">
    <property type="entry name" value="Nucleotide-diphospho-sugar transferases"/>
    <property type="match status" value="1"/>
</dbReference>
<comment type="subcellular location">
    <subcellularLocation>
        <location evidence="1">Golgi apparatus membrane</location>
        <topology evidence="1">Single-pass type II membrane protein</topology>
    </subcellularLocation>
</comment>
<dbReference type="GO" id="GO:0046872">
    <property type="term" value="F:metal ion binding"/>
    <property type="evidence" value="ECO:0007669"/>
    <property type="project" value="UniProtKB-KW"/>
</dbReference>
<evidence type="ECO:0000256" key="8">
    <source>
        <dbReference type="ARBA" id="ARBA00023211"/>
    </source>
</evidence>
<evidence type="ECO:0000256" key="10">
    <source>
        <dbReference type="ARBA" id="ARBA00038162"/>
    </source>
</evidence>
<proteinExistence type="inferred from homology"/>
<evidence type="ECO:0000256" key="11">
    <source>
        <dbReference type="SAM" id="MobiDB-lite"/>
    </source>
</evidence>
<evidence type="ECO:0000256" key="7">
    <source>
        <dbReference type="ARBA" id="ARBA00023136"/>
    </source>
</evidence>
<evidence type="ECO:0000313" key="12">
    <source>
        <dbReference type="EMBL" id="URD85770.1"/>
    </source>
</evidence>
<keyword evidence="13" id="KW-1185">Reference proteome</keyword>
<evidence type="ECO:0000256" key="1">
    <source>
        <dbReference type="ARBA" id="ARBA00004323"/>
    </source>
</evidence>
<dbReference type="InterPro" id="IPR002495">
    <property type="entry name" value="Glyco_trans_8"/>
</dbReference>
<sequence>MGAGGRLGLDGSWCRRQRCGGAALAAARTASSGAGAGSNKGRGGRRNGFKTSAQGQDLALQLQSALASDDESLDGLAQDAPTAAARKRKEASSAIFFATLTLSLIPLHQQSSPFLPASNHSRGAWAFIYTPAVASAQQSVDSMGSGGGMLKAVASKGLVVKINVALLGFFVFAYVALYDHNATELVSCSSRACHTKKVEGVSQRKAGRETRATMETAPGFLRTLLHGSTKIGLVNMEEEQVLEWGLVGRATAVDFEPVSDNFKWEDLFPEWIDEEEENEGPSCPEIPLPDLSRYGEMDAVVAELPCRARDVFRLQVHLVVANLAARRGRRGARGEVRVALRSACRPMMELFRCDDLVARDGEWWMYEAEARRLEAKLALPVGSCNLALPLWEKGADVVYDASKLAGPGSPRRREAYATVLHSSDMYVCGAIALARSITRTGSTRDLVLLHDASIPHDKLRALVAAGWTLRQIERIRNPRARKGTYNEYNYSKLRLWQLTDYHEVVFIDADVLVLRNLDLLFHFPQISATGNDGVIFNSGVMVIEPSNCTFNALMALREDVVSYNGGDQGFLNEVFVWWHRLPRRVNFLKNFWSNTTAEASMKNHLFAADPPQLYSIHYLGIKPWMCYREYDCNWNVGDQRAYASDAAHATWWKLHDKMEEGLQKFCVLSGRRREQLEQERRQAAELEFGDGHWRLKATQESRNVTKGVSTSA</sequence>
<keyword evidence="3 12" id="KW-0808">Transferase</keyword>
<feature type="region of interest" description="Disordered" evidence="11">
    <location>
        <begin position="30"/>
        <end position="50"/>
    </location>
</feature>
<dbReference type="GO" id="GO:0000139">
    <property type="term" value="C:Golgi membrane"/>
    <property type="evidence" value="ECO:0007669"/>
    <property type="project" value="UniProtKB-SubCell"/>
</dbReference>
<keyword evidence="9" id="KW-0961">Cell wall biogenesis/degradation</keyword>
<keyword evidence="8" id="KW-0464">Manganese</keyword>
<name>A0A9E7JLS4_9LILI</name>
<dbReference type="GO" id="GO:0016757">
    <property type="term" value="F:glycosyltransferase activity"/>
    <property type="evidence" value="ECO:0007669"/>
    <property type="project" value="UniProtKB-KW"/>
</dbReference>
<dbReference type="Pfam" id="PF01501">
    <property type="entry name" value="Glyco_transf_8"/>
    <property type="match status" value="1"/>
</dbReference>